<accession>A0ABR3Y118</accession>
<feature type="region of interest" description="Disordered" evidence="3">
    <location>
        <begin position="1054"/>
        <end position="1119"/>
    </location>
</feature>
<feature type="region of interest" description="Disordered" evidence="3">
    <location>
        <begin position="814"/>
        <end position="865"/>
    </location>
</feature>
<feature type="compositionally biased region" description="Low complexity" evidence="3">
    <location>
        <begin position="954"/>
        <end position="968"/>
    </location>
</feature>
<evidence type="ECO:0000313" key="5">
    <source>
        <dbReference type="Proteomes" id="UP001586593"/>
    </source>
</evidence>
<dbReference type="EMBL" id="JAZHXJ010000020">
    <property type="protein sequence ID" value="KAL1881986.1"/>
    <property type="molecule type" value="Genomic_DNA"/>
</dbReference>
<feature type="compositionally biased region" description="Acidic residues" evidence="3">
    <location>
        <begin position="1167"/>
        <end position="1176"/>
    </location>
</feature>
<feature type="region of interest" description="Disordered" evidence="3">
    <location>
        <begin position="478"/>
        <end position="681"/>
    </location>
</feature>
<feature type="compositionally biased region" description="Basic and acidic residues" evidence="3">
    <location>
        <begin position="439"/>
        <end position="449"/>
    </location>
</feature>
<feature type="compositionally biased region" description="Basic and acidic residues" evidence="3">
    <location>
        <begin position="830"/>
        <end position="849"/>
    </location>
</feature>
<gene>
    <name evidence="4" type="ORF">VTK73DRAFT_3315</name>
</gene>
<dbReference type="SUPFAM" id="SSF52058">
    <property type="entry name" value="L domain-like"/>
    <property type="match status" value="1"/>
</dbReference>
<feature type="compositionally biased region" description="Low complexity" evidence="3">
    <location>
        <begin position="605"/>
        <end position="617"/>
    </location>
</feature>
<protein>
    <recommendedName>
        <fullName evidence="6">Septation initiation network scaffold protein cdc11</fullName>
    </recommendedName>
</protein>
<dbReference type="InterPro" id="IPR001611">
    <property type="entry name" value="Leu-rich_rpt"/>
</dbReference>
<feature type="compositionally biased region" description="Polar residues" evidence="3">
    <location>
        <begin position="478"/>
        <end position="506"/>
    </location>
</feature>
<comment type="caution">
    <text evidence="4">The sequence shown here is derived from an EMBL/GenBank/DDBJ whole genome shotgun (WGS) entry which is preliminary data.</text>
</comment>
<dbReference type="PANTHER" id="PTHR47566">
    <property type="match status" value="1"/>
</dbReference>
<feature type="compositionally biased region" description="Basic and acidic residues" evidence="3">
    <location>
        <begin position="977"/>
        <end position="990"/>
    </location>
</feature>
<feature type="compositionally biased region" description="Low complexity" evidence="3">
    <location>
        <begin position="747"/>
        <end position="759"/>
    </location>
</feature>
<dbReference type="InterPro" id="IPR003591">
    <property type="entry name" value="Leu-rich_rpt_typical-subtyp"/>
</dbReference>
<feature type="compositionally biased region" description="Basic and acidic residues" evidence="3">
    <location>
        <begin position="1012"/>
        <end position="1021"/>
    </location>
</feature>
<keyword evidence="2" id="KW-0677">Repeat</keyword>
<feature type="compositionally biased region" description="Polar residues" evidence="3">
    <location>
        <begin position="523"/>
        <end position="536"/>
    </location>
</feature>
<dbReference type="Proteomes" id="UP001586593">
    <property type="component" value="Unassembled WGS sequence"/>
</dbReference>
<reference evidence="4 5" key="1">
    <citation type="journal article" date="2024" name="Commun. Biol.">
        <title>Comparative genomic analysis of thermophilic fungi reveals convergent evolutionary adaptations and gene losses.</title>
        <authorList>
            <person name="Steindorff A.S."/>
            <person name="Aguilar-Pontes M.V."/>
            <person name="Robinson A.J."/>
            <person name="Andreopoulos B."/>
            <person name="LaButti K."/>
            <person name="Kuo A."/>
            <person name="Mondo S."/>
            <person name="Riley R."/>
            <person name="Otillar R."/>
            <person name="Haridas S."/>
            <person name="Lipzen A."/>
            <person name="Grimwood J."/>
            <person name="Schmutz J."/>
            <person name="Clum A."/>
            <person name="Reid I.D."/>
            <person name="Moisan M.C."/>
            <person name="Butler G."/>
            <person name="Nguyen T.T.M."/>
            <person name="Dewar K."/>
            <person name="Conant G."/>
            <person name="Drula E."/>
            <person name="Henrissat B."/>
            <person name="Hansel C."/>
            <person name="Singer S."/>
            <person name="Hutchinson M.I."/>
            <person name="de Vries R.P."/>
            <person name="Natvig D.O."/>
            <person name="Powell A.J."/>
            <person name="Tsang A."/>
            <person name="Grigoriev I.V."/>
        </authorList>
    </citation>
    <scope>NUCLEOTIDE SEQUENCE [LARGE SCALE GENOMIC DNA]</scope>
    <source>
        <strain evidence="4 5">ATCC 24622</strain>
    </source>
</reference>
<feature type="compositionally biased region" description="Low complexity" evidence="3">
    <location>
        <begin position="554"/>
        <end position="573"/>
    </location>
</feature>
<feature type="region of interest" description="Disordered" evidence="3">
    <location>
        <begin position="1012"/>
        <end position="1034"/>
    </location>
</feature>
<feature type="compositionally biased region" description="Polar residues" evidence="3">
    <location>
        <begin position="732"/>
        <end position="746"/>
    </location>
</feature>
<keyword evidence="1" id="KW-0433">Leucine-rich repeat</keyword>
<dbReference type="PROSITE" id="PS51450">
    <property type="entry name" value="LRR"/>
    <property type="match status" value="6"/>
</dbReference>
<feature type="region of interest" description="Disordered" evidence="3">
    <location>
        <begin position="714"/>
        <end position="779"/>
    </location>
</feature>
<feature type="region of interest" description="Disordered" evidence="3">
    <location>
        <begin position="1164"/>
        <end position="1251"/>
    </location>
</feature>
<evidence type="ECO:0000256" key="1">
    <source>
        <dbReference type="ARBA" id="ARBA00022614"/>
    </source>
</evidence>
<feature type="compositionally biased region" description="Basic and acidic residues" evidence="3">
    <location>
        <begin position="935"/>
        <end position="949"/>
    </location>
</feature>
<evidence type="ECO:0000256" key="2">
    <source>
        <dbReference type="ARBA" id="ARBA00022737"/>
    </source>
</evidence>
<evidence type="ECO:0000256" key="3">
    <source>
        <dbReference type="SAM" id="MobiDB-lite"/>
    </source>
</evidence>
<dbReference type="InterPro" id="IPR025875">
    <property type="entry name" value="Leu-rich_rpt_4"/>
</dbReference>
<sequence length="1852" mass="203956">MPQAWLDSLSEDWVSQPASDVSPQGKPSQNLTENPVPSNKTKSQSSRLPHPNQDAKHGQRSPVNNSSHVLSERSLNEINIASFRRGPSKLSQEIKVQKRGRYSSRSLSVSTSTSIVHSTVNHKTVNSSPVRNGETPEWKRRLVYGDLSYGEQRDLFTSAGAVLESIFKPPPVPAMPSREQGYEDQTAQYETTLPSSPPVCTGDGSTVEIHEDDSVANHLPELPKPQDSVHEGRYDLTEHHSNDESVLTEEQVNRDHSHQDMSGIGEPNQQSDSRTFLRKASGLTDVRNEDFSPILLSRRDASDGRPTFTPVEVPASELRKRLENLRRNQMLLIAETDAAFADTTRDARIGENTMDNTEDYEKLGPFINVRRGGRSADGSFRHRLLSPPLNDVSELLPEESLQASTPKQFPTVRMEHWEQNPAGSAEASPPHVPRPPHPSPEKRFERRVSESSPASPLKLFQPYDTFTNQTLLRRISQFEGQGSSDSLSTSREWQDTNSIQGKSGDQPNPGAAMESAPSLPADKSQQGDSRAPSASANHFGAGDLDGYEFNDDISYNSNEGVSNSNVGQSQAAGAGQGKPPIFDLTHDSSSPEPQDLVVNRRRQKSFSSSRQTSQTRTVQHAGSGLGESMVSSQLPAVLMTPRQQDVAFEGKRMRTTPAKDPTPKRRRTLHKTDISYTAETQPAAIEPVQLSHQQMQTIIGKKRKDARHGEMQQLANPSVLASRQILRPRTPTPSQRSSLRRSNTAVSTDESFASSTSSAPKTLPTAKSAPAATALDTDRKPSIKTEDFINEANKIMAMIRSKAGLRSGLASVEESASENVNQEEGAETDDSFRESTREPFSRPPSREGRPPPSHMAARQEDPEVAQRLKKYEEGSEMGDIITSSMRSLGLVQDALRAAREVHQQVEGTLSSVSKGSFLHSEDHVISDPPNIRISRNPDRSDHHSADSLRDAFPSNSSGNSSGNSTNRSIPTGSSRGSDTRRTIAPESVEHLIPDRVGNMVLDRERNIWVKKKPAETPRGKQDFLPSEGSEDDPFVGIPDLTVDMTMELRNLKVTSPRKEQSNAKSEVAAQEHRGPLKASSEDIMSGESVSTSVRPGNEVPSPIRSSLKGHKIEANQEQDEVVEHEISIHEDRVTTPRRRNLTITFSSPIASVIQDVVAGTDVSGVNGDDESAEFSSDEVSYASNRRGRRPSSQKHQRKGASSRSRSSSRPARRQISVRGQTFVARPVSRIDEQDEDTSNNRDRDQAQPTDLELSVIGDCSIVEHPAAQRRTSLSFVVTTPARGTDCPATGVDGAPIISQYVGTLSLSPLSDFTAHQDESSMPLEVSYVIGGHHLTTNTGENGRKLSTNTRELVQKLADVEPFEPYWEDMRELDIRGKQLESLHALDEFCGSLESLDASDNQIRNLTGVPGTVRQLKVTGNRLSSLTAWGHLMNLQYVDVSNNELSSLAPFKNLVHLRSLRADNNEITNLDGIKYHSGLLALRARGNAIEEVDLEDTRLCRLTELDLKGNRIRRVSHIEQLVSLSTLNLEDNQLESLDIDSEEPFSSLKYLSVSNNSLSSLDLKRLPGLRLLHADRNCLVRFSGFSKAHRLDSLSLREQRCGDKPLDLSFLSRAYEVRKLYLSGNFLENFDPQVDLLNLQLLELSNCGLQSLPGDLGQMMPNLRAVNLNFNAISDLSPLRFIPRLKRVLAAGNRLSDPGKVIDTLSGFPYLTSVDLRDNPMTQGFYPALRVLLREGQLLDAGAEAFSLPDGDPQRDALYASRLDLETRMRRRVYEQVFVASCRRLKRLDGLAVRRDIGSVKDAVWTALAARGLVISEDGSHVDAAGDAASDAAGCSEGLVEDGCRWGAEDSFA</sequence>
<feature type="region of interest" description="Disordered" evidence="3">
    <location>
        <begin position="239"/>
        <end position="274"/>
    </location>
</feature>
<feature type="compositionally biased region" description="Basic residues" evidence="3">
    <location>
        <begin position="1185"/>
        <end position="1200"/>
    </location>
</feature>
<dbReference type="Gene3D" id="3.80.10.10">
    <property type="entry name" value="Ribonuclease Inhibitor"/>
    <property type="match status" value="2"/>
</dbReference>
<dbReference type="InterPro" id="IPR052574">
    <property type="entry name" value="CDIRP"/>
</dbReference>
<organism evidence="4 5">
    <name type="scientific">Phialemonium thermophilum</name>
    <dbReference type="NCBI Taxonomy" id="223376"/>
    <lineage>
        <taxon>Eukaryota</taxon>
        <taxon>Fungi</taxon>
        <taxon>Dikarya</taxon>
        <taxon>Ascomycota</taxon>
        <taxon>Pezizomycotina</taxon>
        <taxon>Sordariomycetes</taxon>
        <taxon>Sordariomycetidae</taxon>
        <taxon>Cephalothecales</taxon>
        <taxon>Cephalothecaceae</taxon>
        <taxon>Phialemonium</taxon>
    </lineage>
</organism>
<feature type="region of interest" description="Disordered" evidence="3">
    <location>
        <begin position="1"/>
        <end position="72"/>
    </location>
</feature>
<dbReference type="Pfam" id="PF12799">
    <property type="entry name" value="LRR_4"/>
    <property type="match status" value="1"/>
</dbReference>
<feature type="compositionally biased region" description="Polar residues" evidence="3">
    <location>
        <begin position="16"/>
        <end position="47"/>
    </location>
</feature>
<dbReference type="PANTHER" id="PTHR47566:SF1">
    <property type="entry name" value="PROTEIN NUD1"/>
    <property type="match status" value="1"/>
</dbReference>
<evidence type="ECO:0000313" key="4">
    <source>
        <dbReference type="EMBL" id="KAL1881986.1"/>
    </source>
</evidence>
<dbReference type="InterPro" id="IPR032675">
    <property type="entry name" value="LRR_dom_sf"/>
</dbReference>
<feature type="region of interest" description="Disordered" evidence="3">
    <location>
        <begin position="920"/>
        <end position="990"/>
    </location>
</feature>
<dbReference type="SMART" id="SM00369">
    <property type="entry name" value="LRR_TYP"/>
    <property type="match status" value="8"/>
</dbReference>
<proteinExistence type="predicted"/>
<feature type="region of interest" description="Disordered" evidence="3">
    <location>
        <begin position="419"/>
        <end position="461"/>
    </location>
</feature>
<evidence type="ECO:0008006" key="6">
    <source>
        <dbReference type="Google" id="ProtNLM"/>
    </source>
</evidence>
<name>A0ABR3Y118_9PEZI</name>
<dbReference type="SMART" id="SM00364">
    <property type="entry name" value="LRR_BAC"/>
    <property type="match status" value="7"/>
</dbReference>
<keyword evidence="5" id="KW-1185">Reference proteome</keyword>